<evidence type="ECO:0000256" key="3">
    <source>
        <dbReference type="ARBA" id="ARBA00022475"/>
    </source>
</evidence>
<keyword evidence="6" id="KW-1133">Transmembrane helix</keyword>
<keyword evidence="4" id="KW-0812">Transmembrane</keyword>
<evidence type="ECO:0000259" key="8">
    <source>
        <dbReference type="Pfam" id="PF00924"/>
    </source>
</evidence>
<evidence type="ECO:0000256" key="6">
    <source>
        <dbReference type="ARBA" id="ARBA00022989"/>
    </source>
</evidence>
<protein>
    <submittedName>
        <fullName evidence="13">Mechanosensitive channel MscK</fullName>
    </submittedName>
</protein>
<dbReference type="InterPro" id="IPR023408">
    <property type="entry name" value="MscS_beta-dom_sf"/>
</dbReference>
<dbReference type="AlphaFoldDB" id="A0A8E3S9Q4"/>
<keyword evidence="7" id="KW-0472">Membrane</keyword>
<dbReference type="InterPro" id="IPR011066">
    <property type="entry name" value="MscS_channel_C_sf"/>
</dbReference>
<dbReference type="Pfam" id="PF21088">
    <property type="entry name" value="MS_channel_1st"/>
    <property type="match status" value="1"/>
</dbReference>
<dbReference type="PANTHER" id="PTHR30347:SF1">
    <property type="entry name" value="MECHANOSENSITIVE CHANNEL MSCK"/>
    <property type="match status" value="1"/>
</dbReference>
<evidence type="ECO:0000256" key="7">
    <source>
        <dbReference type="ARBA" id="ARBA00023136"/>
    </source>
</evidence>
<evidence type="ECO:0000259" key="10">
    <source>
        <dbReference type="Pfam" id="PF12795"/>
    </source>
</evidence>
<evidence type="ECO:0000259" key="12">
    <source>
        <dbReference type="Pfam" id="PF21088"/>
    </source>
</evidence>
<dbReference type="InterPro" id="IPR052702">
    <property type="entry name" value="MscS-like_channel"/>
</dbReference>
<dbReference type="GO" id="GO:0008381">
    <property type="term" value="F:mechanosensitive monoatomic ion channel activity"/>
    <property type="evidence" value="ECO:0007669"/>
    <property type="project" value="UniProtKB-ARBA"/>
</dbReference>
<reference evidence="13" key="1">
    <citation type="submission" date="2017-06" db="EMBL/GenBank/DDBJ databases">
        <title>Genome sequencing of pathogenic and non-pathogenic strains within Bisgaard taxon 40.</title>
        <authorList>
            <person name="Ladner J.T."/>
            <person name="Lovett S.P."/>
            <person name="Koroleva G."/>
            <person name="Lorch J.M."/>
        </authorList>
    </citation>
    <scope>NUCLEOTIDE SEQUENCE</scope>
    <source>
        <strain evidence="13">27576-1-I1</strain>
    </source>
</reference>
<dbReference type="Gene3D" id="1.10.287.1260">
    <property type="match status" value="1"/>
</dbReference>
<dbReference type="SUPFAM" id="SSF50182">
    <property type="entry name" value="Sm-like ribonucleoproteins"/>
    <property type="match status" value="1"/>
</dbReference>
<proteinExistence type="inferred from homology"/>
<dbReference type="EMBL" id="CP022011">
    <property type="protein sequence ID" value="QDJ14404.1"/>
    <property type="molecule type" value="Genomic_DNA"/>
</dbReference>
<evidence type="ECO:0000256" key="2">
    <source>
        <dbReference type="ARBA" id="ARBA00008017"/>
    </source>
</evidence>
<dbReference type="InterPro" id="IPR006685">
    <property type="entry name" value="MscS_channel_2nd"/>
</dbReference>
<evidence type="ECO:0000256" key="1">
    <source>
        <dbReference type="ARBA" id="ARBA00004651"/>
    </source>
</evidence>
<dbReference type="GO" id="GO:0005886">
    <property type="term" value="C:plasma membrane"/>
    <property type="evidence" value="ECO:0007669"/>
    <property type="project" value="UniProtKB-SubCell"/>
</dbReference>
<feature type="domain" description="Mechanosensitive ion channel MscS C-terminal" evidence="11">
    <location>
        <begin position="996"/>
        <end position="1079"/>
    </location>
</feature>
<dbReference type="InterPro" id="IPR006686">
    <property type="entry name" value="MscS_channel_CS"/>
</dbReference>
<dbReference type="InterPro" id="IPR011014">
    <property type="entry name" value="MscS_channel_TM-2"/>
</dbReference>
<sequence length="1109" mass="127023">MKFKLSYFLLLFSLLIFNSTALAVDNLPAKAIIEEQLESAKKDSTPDQQQILDLETTLMFLEKIEHQKKKINELNKNIAQAEIEIPKLQLQLKSLQSDTNKQNNQYLAELSAEDLQTRLEQTLHKIQMIQTKLNNINSELVNQQTLPEKTQIVLGQNLTRSQKINQELLNSEISEITANRYQTELAYIELENNYTKSLLKDNNIFTNLYSLQRDEQNYYLQQSQQELKQLQDQINIKHQQQSQQQLEKLEQSQKNAEKTNPIIQEELDLNNNLSRSLLKETENSNILLQESLRIKNVLDNLTQTQRTINEQISALQGTLVLSRIINKQKQNLPAEKTIKGLSKRISDLRVQIFDLTQTRDQLYSPQEYLNKLQLEGKNLTEHEVEQLKDILNKRKNILSEIIKTLNNELNLAITIELNQRQVTLISDNLQKKLQQQSFWVKSNSPIDWEWLKNFPKTALSQLKDIGKQFVFSTKEKNLTIPVTLTTFISILIGLILWKKEKLQAQLTKINREVRIVSSDSQWHTPIALLLTLILTLPNALIFLNITILCGIFFLKNPTELWYWSIEMAAYWWFFAFLIATLKPDGLGYRHFGQSKESNQTFLAVLKKSIWIIIVLVNTSVFGNIENRGAINDVIGQTITISSLLFCLIVISPNFGQAVKKYQTLNNSNQNNGDGTVLKIVLILLILIPISLVLLIALGYYYTALNLINHLILSYLVTVIWFIAKQVLNRALTVSARRLAYKRLQEKKEQLQAKLETPTNTNSDEPIIEVNDETLELSQIKQQITQVADLTMWAVLFSLYYWVWSDLLTVTYYLQGITLWQQHITTESGTAVESVTLFNLFVAILILVVMYALVRNIGGLLEVLIFSRMKLSQGAPYTITTLFTYFIVAIGSIWAFSTLGVAWSNLQWLVSALLVGLGFGLQEIFANFVSGIIILFERPIRIGDTITIGEFSGTVSKIRIRATTLIDYDRKEVIVPNKAFVTERLTNWALSNTITRIVIKVGVAYGSDLELTNKLLLQAANEASGALKDPEPKAYFLSFGASTLDHELRVYVGQISDRLSTMDFINRRIDQLFKQHNIEIAFNQLDVYIKNLATQEEIQLNKPTTNTTQG</sequence>
<evidence type="ECO:0000313" key="13">
    <source>
        <dbReference type="EMBL" id="QDJ14404.1"/>
    </source>
</evidence>
<dbReference type="InterPro" id="IPR024393">
    <property type="entry name" value="MscS_porin"/>
</dbReference>
<dbReference type="Pfam" id="PF00924">
    <property type="entry name" value="MS_channel_2nd"/>
    <property type="match status" value="1"/>
</dbReference>
<dbReference type="Gene3D" id="2.30.30.60">
    <property type="match status" value="1"/>
</dbReference>
<dbReference type="FunFam" id="1.10.287.1260:FF:000002">
    <property type="entry name" value="Potassium efflux system KefA"/>
    <property type="match status" value="1"/>
</dbReference>
<keyword evidence="14" id="KW-1185">Reference proteome</keyword>
<feature type="domain" description="Mechanosensitive ion channel transmembrane helices 2/3" evidence="12">
    <location>
        <begin position="880"/>
        <end position="921"/>
    </location>
</feature>
<dbReference type="Gene3D" id="3.30.70.100">
    <property type="match status" value="1"/>
</dbReference>
<dbReference type="SUPFAM" id="SSF82861">
    <property type="entry name" value="Mechanosensitive channel protein MscS (YggB), transmembrane region"/>
    <property type="match status" value="1"/>
</dbReference>
<organism evidence="13 14">
    <name type="scientific">Mergibacter septicus</name>
    <dbReference type="NCBI Taxonomy" id="221402"/>
    <lineage>
        <taxon>Bacteria</taxon>
        <taxon>Pseudomonadati</taxon>
        <taxon>Pseudomonadota</taxon>
        <taxon>Gammaproteobacteria</taxon>
        <taxon>Pasteurellales</taxon>
        <taxon>Pasteurellaceae</taxon>
        <taxon>Mergibacter</taxon>
    </lineage>
</organism>
<comment type="subcellular location">
    <subcellularLocation>
        <location evidence="1">Cell membrane</location>
        <topology evidence="1">Multi-pass membrane protein</topology>
    </subcellularLocation>
</comment>
<dbReference type="Pfam" id="PF21082">
    <property type="entry name" value="MS_channel_3rd"/>
    <property type="match status" value="1"/>
</dbReference>
<evidence type="ECO:0000259" key="11">
    <source>
        <dbReference type="Pfam" id="PF21082"/>
    </source>
</evidence>
<dbReference type="SUPFAM" id="SSF82689">
    <property type="entry name" value="Mechanosensitive channel protein MscS (YggB), C-terminal domain"/>
    <property type="match status" value="1"/>
</dbReference>
<keyword evidence="3" id="KW-1003">Cell membrane</keyword>
<dbReference type="FunFam" id="2.30.30.60:FF:000001">
    <property type="entry name" value="MscS Mechanosensitive ion channel"/>
    <property type="match status" value="1"/>
</dbReference>
<feature type="domain" description="Mechanosensitive ion channel MscS porin" evidence="10">
    <location>
        <begin position="36"/>
        <end position="264"/>
    </location>
</feature>
<dbReference type="PROSITE" id="PS01246">
    <property type="entry name" value="UPF0003"/>
    <property type="match status" value="1"/>
</dbReference>
<dbReference type="GO" id="GO:0009992">
    <property type="term" value="P:intracellular water homeostasis"/>
    <property type="evidence" value="ECO:0007669"/>
    <property type="project" value="TreeGrafter"/>
</dbReference>
<dbReference type="Pfam" id="PF12795">
    <property type="entry name" value="MscS_porin"/>
    <property type="match status" value="1"/>
</dbReference>
<dbReference type="RefSeq" id="WP_261919517.1">
    <property type="nucleotide sequence ID" value="NZ_CP022011.1"/>
</dbReference>
<dbReference type="PANTHER" id="PTHR30347">
    <property type="entry name" value="POTASSIUM CHANNEL RELATED"/>
    <property type="match status" value="1"/>
</dbReference>
<dbReference type="InterPro" id="IPR010920">
    <property type="entry name" value="LSM_dom_sf"/>
</dbReference>
<dbReference type="Pfam" id="PF12794">
    <property type="entry name" value="MscS_TM"/>
    <property type="match status" value="1"/>
</dbReference>
<evidence type="ECO:0000256" key="4">
    <source>
        <dbReference type="ARBA" id="ARBA00022692"/>
    </source>
</evidence>
<gene>
    <name evidence="13" type="ORF">CEP48_02765</name>
</gene>
<dbReference type="InterPro" id="IPR049142">
    <property type="entry name" value="MS_channel_1st"/>
</dbReference>
<evidence type="ECO:0000259" key="9">
    <source>
        <dbReference type="Pfam" id="PF12794"/>
    </source>
</evidence>
<dbReference type="NCBIfam" id="NF008438">
    <property type="entry name" value="PRK11281.1"/>
    <property type="match status" value="1"/>
</dbReference>
<feature type="domain" description="Mechanosensitive ion channel MscS" evidence="8">
    <location>
        <begin position="923"/>
        <end position="987"/>
    </location>
</feature>
<dbReference type="InterPro" id="IPR049278">
    <property type="entry name" value="MS_channel_C"/>
</dbReference>
<name>A0A8E3S9Q4_9PAST</name>
<dbReference type="Proteomes" id="UP000955338">
    <property type="component" value="Chromosome"/>
</dbReference>
<accession>A0A8E3S9Q4</accession>
<keyword evidence="5" id="KW-0732">Signal</keyword>
<dbReference type="InterPro" id="IPR025692">
    <property type="entry name" value="MscS_IM_dom1"/>
</dbReference>
<evidence type="ECO:0000313" key="14">
    <source>
        <dbReference type="Proteomes" id="UP000955338"/>
    </source>
</evidence>
<feature type="domain" description="Mechanosensitive ion channel inner membrane" evidence="9">
    <location>
        <begin position="485"/>
        <end position="819"/>
    </location>
</feature>
<evidence type="ECO:0000256" key="5">
    <source>
        <dbReference type="ARBA" id="ARBA00022729"/>
    </source>
</evidence>
<comment type="similarity">
    <text evidence="2">Belongs to the MscS (TC 1.A.23) family.</text>
</comment>